<accession>A0A2Z7CGN8</accession>
<dbReference type="OrthoDB" id="1938712at2759"/>
<evidence type="ECO:0000313" key="2">
    <source>
        <dbReference type="Proteomes" id="UP000250235"/>
    </source>
</evidence>
<dbReference type="EMBL" id="KQ996439">
    <property type="protein sequence ID" value="KZV45037.1"/>
    <property type="molecule type" value="Genomic_DNA"/>
</dbReference>
<reference evidence="1 2" key="1">
    <citation type="journal article" date="2015" name="Proc. Natl. Acad. Sci. U.S.A.">
        <title>The resurrection genome of Boea hygrometrica: A blueprint for survival of dehydration.</title>
        <authorList>
            <person name="Xiao L."/>
            <person name="Yang G."/>
            <person name="Zhang L."/>
            <person name="Yang X."/>
            <person name="Zhao S."/>
            <person name="Ji Z."/>
            <person name="Zhou Q."/>
            <person name="Hu M."/>
            <person name="Wang Y."/>
            <person name="Chen M."/>
            <person name="Xu Y."/>
            <person name="Jin H."/>
            <person name="Xiao X."/>
            <person name="Hu G."/>
            <person name="Bao F."/>
            <person name="Hu Y."/>
            <person name="Wan P."/>
            <person name="Li L."/>
            <person name="Deng X."/>
            <person name="Kuang T."/>
            <person name="Xiang C."/>
            <person name="Zhu J.K."/>
            <person name="Oliver M.J."/>
            <person name="He Y."/>
        </authorList>
    </citation>
    <scope>NUCLEOTIDE SEQUENCE [LARGE SCALE GENOMIC DNA]</scope>
    <source>
        <strain evidence="2">cv. XS01</strain>
    </source>
</reference>
<proteinExistence type="predicted"/>
<evidence type="ECO:0000313" key="1">
    <source>
        <dbReference type="EMBL" id="KZV45037.1"/>
    </source>
</evidence>
<gene>
    <name evidence="1" type="ORF">F511_30198</name>
</gene>
<protein>
    <submittedName>
        <fullName evidence="1">Uncharacterized protein</fullName>
    </submittedName>
</protein>
<dbReference type="Proteomes" id="UP000250235">
    <property type="component" value="Unassembled WGS sequence"/>
</dbReference>
<sequence length="61" mass="7129">MVHDYVAALTLVESDFFGRVQEAAEQDLAYQKLLDQVKAGELRKYWINENIKFSMKTSNFQ</sequence>
<name>A0A2Z7CGN8_9LAMI</name>
<dbReference type="AlphaFoldDB" id="A0A2Z7CGN8"/>
<organism evidence="1 2">
    <name type="scientific">Dorcoceras hygrometricum</name>
    <dbReference type="NCBI Taxonomy" id="472368"/>
    <lineage>
        <taxon>Eukaryota</taxon>
        <taxon>Viridiplantae</taxon>
        <taxon>Streptophyta</taxon>
        <taxon>Embryophyta</taxon>
        <taxon>Tracheophyta</taxon>
        <taxon>Spermatophyta</taxon>
        <taxon>Magnoliopsida</taxon>
        <taxon>eudicotyledons</taxon>
        <taxon>Gunneridae</taxon>
        <taxon>Pentapetalae</taxon>
        <taxon>asterids</taxon>
        <taxon>lamiids</taxon>
        <taxon>Lamiales</taxon>
        <taxon>Gesneriaceae</taxon>
        <taxon>Didymocarpoideae</taxon>
        <taxon>Trichosporeae</taxon>
        <taxon>Loxocarpinae</taxon>
        <taxon>Dorcoceras</taxon>
    </lineage>
</organism>
<keyword evidence="2" id="KW-1185">Reference proteome</keyword>